<evidence type="ECO:0000313" key="8">
    <source>
        <dbReference type="EMBL" id="EOA85422.1"/>
    </source>
</evidence>
<accession>R0KAZ6</accession>
<dbReference type="eggNOG" id="KOG0158">
    <property type="taxonomic scope" value="Eukaryota"/>
</dbReference>
<dbReference type="STRING" id="671987.R0KAZ6"/>
<dbReference type="GO" id="GO:0005506">
    <property type="term" value="F:iron ion binding"/>
    <property type="evidence" value="ECO:0007669"/>
    <property type="project" value="InterPro"/>
</dbReference>
<keyword evidence="3 6" id="KW-0349">Heme</keyword>
<dbReference type="EMBL" id="KB908703">
    <property type="protein sequence ID" value="EOA85422.1"/>
    <property type="molecule type" value="Genomic_DNA"/>
</dbReference>
<dbReference type="InterPro" id="IPR017972">
    <property type="entry name" value="Cyt_P450_CS"/>
</dbReference>
<keyword evidence="5 6" id="KW-0408">Iron</keyword>
<dbReference type="GO" id="GO:0004497">
    <property type="term" value="F:monooxygenase activity"/>
    <property type="evidence" value="ECO:0007669"/>
    <property type="project" value="UniProtKB-KW"/>
</dbReference>
<dbReference type="OrthoDB" id="1470350at2759"/>
<comment type="similarity">
    <text evidence="2 7">Belongs to the cytochrome P450 family.</text>
</comment>
<dbReference type="PRINTS" id="PR00385">
    <property type="entry name" value="P450"/>
</dbReference>
<comment type="cofactor">
    <cofactor evidence="1 6">
        <name>heme</name>
        <dbReference type="ChEBI" id="CHEBI:30413"/>
    </cofactor>
</comment>
<evidence type="ECO:0000256" key="2">
    <source>
        <dbReference type="ARBA" id="ARBA00010617"/>
    </source>
</evidence>
<dbReference type="GO" id="GO:0016705">
    <property type="term" value="F:oxidoreductase activity, acting on paired donors, with incorporation or reduction of molecular oxygen"/>
    <property type="evidence" value="ECO:0007669"/>
    <property type="project" value="InterPro"/>
</dbReference>
<organism evidence="8 9">
    <name type="scientific">Exserohilum turcicum (strain 28A)</name>
    <name type="common">Northern leaf blight fungus</name>
    <name type="synonym">Setosphaeria turcica</name>
    <dbReference type="NCBI Taxonomy" id="671987"/>
    <lineage>
        <taxon>Eukaryota</taxon>
        <taxon>Fungi</taxon>
        <taxon>Dikarya</taxon>
        <taxon>Ascomycota</taxon>
        <taxon>Pezizomycotina</taxon>
        <taxon>Dothideomycetes</taxon>
        <taxon>Pleosporomycetidae</taxon>
        <taxon>Pleosporales</taxon>
        <taxon>Pleosporineae</taxon>
        <taxon>Pleosporaceae</taxon>
        <taxon>Exserohilum</taxon>
    </lineage>
</organism>
<reference evidence="8 9" key="2">
    <citation type="journal article" date="2013" name="PLoS Genet.">
        <title>Comparative genome structure, secondary metabolite, and effector coding capacity across Cochliobolus pathogens.</title>
        <authorList>
            <person name="Condon B.J."/>
            <person name="Leng Y."/>
            <person name="Wu D."/>
            <person name="Bushley K.E."/>
            <person name="Ohm R.A."/>
            <person name="Otillar R."/>
            <person name="Martin J."/>
            <person name="Schackwitz W."/>
            <person name="Grimwood J."/>
            <person name="MohdZainudin N."/>
            <person name="Xue C."/>
            <person name="Wang R."/>
            <person name="Manning V.A."/>
            <person name="Dhillon B."/>
            <person name="Tu Z.J."/>
            <person name="Steffenson B.J."/>
            <person name="Salamov A."/>
            <person name="Sun H."/>
            <person name="Lowry S."/>
            <person name="LaButti K."/>
            <person name="Han J."/>
            <person name="Copeland A."/>
            <person name="Lindquist E."/>
            <person name="Barry K."/>
            <person name="Schmutz J."/>
            <person name="Baker S.E."/>
            <person name="Ciuffetti L.M."/>
            <person name="Grigoriev I.V."/>
            <person name="Zhong S."/>
            <person name="Turgeon B.G."/>
        </authorList>
    </citation>
    <scope>NUCLEOTIDE SEQUENCE [LARGE SCALE GENOMIC DNA]</scope>
    <source>
        <strain evidence="9">28A</strain>
    </source>
</reference>
<dbReference type="CDD" id="cd11058">
    <property type="entry name" value="CYP60B-like"/>
    <property type="match status" value="1"/>
</dbReference>
<reference evidence="8 9" key="1">
    <citation type="journal article" date="2012" name="PLoS Pathog.">
        <title>Diverse lifestyles and strategies of plant pathogenesis encoded in the genomes of eighteen Dothideomycetes fungi.</title>
        <authorList>
            <person name="Ohm R.A."/>
            <person name="Feau N."/>
            <person name="Henrissat B."/>
            <person name="Schoch C.L."/>
            <person name="Horwitz B.A."/>
            <person name="Barry K.W."/>
            <person name="Condon B.J."/>
            <person name="Copeland A.C."/>
            <person name="Dhillon B."/>
            <person name="Glaser F."/>
            <person name="Hesse C.N."/>
            <person name="Kosti I."/>
            <person name="LaButti K."/>
            <person name="Lindquist E.A."/>
            <person name="Lucas S."/>
            <person name="Salamov A.A."/>
            <person name="Bradshaw R.E."/>
            <person name="Ciuffetti L."/>
            <person name="Hamelin R.C."/>
            <person name="Kema G.H.J."/>
            <person name="Lawrence C."/>
            <person name="Scott J.A."/>
            <person name="Spatafora J.W."/>
            <person name="Turgeon B.G."/>
            <person name="de Wit P.J.G.M."/>
            <person name="Zhong S."/>
            <person name="Goodwin S.B."/>
            <person name="Grigoriev I.V."/>
        </authorList>
    </citation>
    <scope>NUCLEOTIDE SEQUENCE [LARGE SCALE GENOMIC DNA]</scope>
    <source>
        <strain evidence="9">28A</strain>
    </source>
</reference>
<dbReference type="PROSITE" id="PS00086">
    <property type="entry name" value="CYTOCHROME_P450"/>
    <property type="match status" value="1"/>
</dbReference>
<evidence type="ECO:0000256" key="6">
    <source>
        <dbReference type="PIRSR" id="PIRSR602401-1"/>
    </source>
</evidence>
<feature type="binding site" description="axial binding residue" evidence="6">
    <location>
        <position position="432"/>
    </location>
    <ligand>
        <name>heme</name>
        <dbReference type="ChEBI" id="CHEBI:30413"/>
    </ligand>
    <ligandPart>
        <name>Fe</name>
        <dbReference type="ChEBI" id="CHEBI:18248"/>
    </ligandPart>
</feature>
<protein>
    <submittedName>
        <fullName evidence="8">Uncharacterized protein</fullName>
    </submittedName>
</protein>
<proteinExistence type="inferred from homology"/>
<sequence length="487" mass="54543">MSNLPKWLLAVCALISYLLLRAIYRLTLHPLKSFPGPASRAISHVPHARSILSGYLPHDLTSLHAKYGDVVRISPDMVSFISPEAWTDIYGHGPNRNFPKWGMTRSHKTVDHLLSANNADHARQRRTVNHAFSDKALRAQEELVMRYIDQFMNALAAQSGADVNVKNWLEYTAFDIVGDLAFGEPFGCLSNGAYHPWVGLLFPFIKALSLFGAARLFKPFTPFLIALLPKEDIRARMQHIKLSAEKVHKRLAAGEQPHRSDFWTYILRHNDEKGMCIEEMESNASLFITGGSETVATALCGILYLLAKNPASMQKLREEIFAAFETKQDINMLSVGGLKVLQATINEGMRIYPPVPAGLQRIVPKGGAIIAGHAVTEGTIVNVSQQPAYHLASNFAQPDRFAPVRWLADASAEYSQDKKDVFQPFSTGPRNCVGKNLAMAEMKLILARLVWQFDWELADDAFALEKQRVFIMREKPDLNLRIKIRGL</sequence>
<dbReference type="GO" id="GO:0020037">
    <property type="term" value="F:heme binding"/>
    <property type="evidence" value="ECO:0007669"/>
    <property type="project" value="InterPro"/>
</dbReference>
<evidence type="ECO:0000256" key="3">
    <source>
        <dbReference type="ARBA" id="ARBA00022617"/>
    </source>
</evidence>
<evidence type="ECO:0000256" key="4">
    <source>
        <dbReference type="ARBA" id="ARBA00022723"/>
    </source>
</evidence>
<dbReference type="PANTHER" id="PTHR24305">
    <property type="entry name" value="CYTOCHROME P450"/>
    <property type="match status" value="1"/>
</dbReference>
<dbReference type="RefSeq" id="XP_008027818.1">
    <property type="nucleotide sequence ID" value="XM_008029627.1"/>
</dbReference>
<dbReference type="InterPro" id="IPR002401">
    <property type="entry name" value="Cyt_P450_E_grp-I"/>
</dbReference>
<dbReference type="Proteomes" id="UP000016935">
    <property type="component" value="Unassembled WGS sequence"/>
</dbReference>
<dbReference type="HOGENOM" id="CLU_001570_14_11_1"/>
<dbReference type="AlphaFoldDB" id="R0KAZ6"/>
<dbReference type="InterPro" id="IPR036396">
    <property type="entry name" value="Cyt_P450_sf"/>
</dbReference>
<gene>
    <name evidence="8" type="ORF">SETTUDRAFT_154974</name>
</gene>
<dbReference type="PRINTS" id="PR00463">
    <property type="entry name" value="EP450I"/>
</dbReference>
<evidence type="ECO:0000313" key="9">
    <source>
        <dbReference type="Proteomes" id="UP000016935"/>
    </source>
</evidence>
<keyword evidence="4 6" id="KW-0479">Metal-binding</keyword>
<dbReference type="GeneID" id="19397464"/>
<evidence type="ECO:0000256" key="5">
    <source>
        <dbReference type="ARBA" id="ARBA00023004"/>
    </source>
</evidence>
<dbReference type="SUPFAM" id="SSF48264">
    <property type="entry name" value="Cytochrome P450"/>
    <property type="match status" value="1"/>
</dbReference>
<keyword evidence="7" id="KW-0503">Monooxygenase</keyword>
<keyword evidence="7" id="KW-0560">Oxidoreductase</keyword>
<evidence type="ECO:0000256" key="1">
    <source>
        <dbReference type="ARBA" id="ARBA00001971"/>
    </source>
</evidence>
<dbReference type="InterPro" id="IPR001128">
    <property type="entry name" value="Cyt_P450"/>
</dbReference>
<name>R0KAZ6_EXST2</name>
<dbReference type="PANTHER" id="PTHR24305:SF210">
    <property type="entry name" value="CYTOCHROME P450 MONOOXYGENASE ASQL-RELATED"/>
    <property type="match status" value="1"/>
</dbReference>
<evidence type="ECO:0000256" key="7">
    <source>
        <dbReference type="RuleBase" id="RU000461"/>
    </source>
</evidence>
<dbReference type="Pfam" id="PF00067">
    <property type="entry name" value="p450"/>
    <property type="match status" value="1"/>
</dbReference>
<dbReference type="Gene3D" id="1.10.630.10">
    <property type="entry name" value="Cytochrome P450"/>
    <property type="match status" value="1"/>
</dbReference>
<dbReference type="InterPro" id="IPR050121">
    <property type="entry name" value="Cytochrome_P450_monoxygenase"/>
</dbReference>
<keyword evidence="9" id="KW-1185">Reference proteome</keyword>